<dbReference type="InterPro" id="IPR049874">
    <property type="entry name" value="ROK_cs"/>
</dbReference>
<keyword evidence="3" id="KW-1185">Reference proteome</keyword>
<proteinExistence type="inferred from homology"/>
<organism evidence="2 3">
    <name type="scientific">Tautonia sociabilis</name>
    <dbReference type="NCBI Taxonomy" id="2080755"/>
    <lineage>
        <taxon>Bacteria</taxon>
        <taxon>Pseudomonadati</taxon>
        <taxon>Planctomycetota</taxon>
        <taxon>Planctomycetia</taxon>
        <taxon>Isosphaerales</taxon>
        <taxon>Isosphaeraceae</taxon>
        <taxon>Tautonia</taxon>
    </lineage>
</organism>
<dbReference type="Gene3D" id="3.30.420.40">
    <property type="match status" value="2"/>
</dbReference>
<dbReference type="InterPro" id="IPR000600">
    <property type="entry name" value="ROK"/>
</dbReference>
<sequence>MAKPLLLGVEIGGTKLQAALGHGDETILQQRRATVDLAAGAEGIRAQLLELVDHCCWSLNLTRTAIEAVGVGFGGPIDSSRGVITTSHHVPGWDGFPLADWLRRELGVEAVSIENDADTAGLGEARFGAGKGKDPLLYVTIGSGVGGGLILGGRIHRGTGLGAAEIGHLWVTPPDDNGLGGQTVEQAASGWSIGRSARQAVAESLPDAETLSDLVDGDPEQVSAEVVAMAAGLGDTASKAILDHATRSLAAGLAHAVTLLGPSRIILGGGVSMIGEDLWFDPIRRRLNRLAFPPFLGSFDVVPAALGEAVVLLGGLALAKDAWTAARSASS</sequence>
<dbReference type="InterPro" id="IPR043129">
    <property type="entry name" value="ATPase_NBD"/>
</dbReference>
<dbReference type="PROSITE" id="PS01125">
    <property type="entry name" value="ROK"/>
    <property type="match status" value="1"/>
</dbReference>
<dbReference type="SUPFAM" id="SSF53067">
    <property type="entry name" value="Actin-like ATPase domain"/>
    <property type="match status" value="1"/>
</dbReference>
<accession>A0A432MJ53</accession>
<reference evidence="2 3" key="1">
    <citation type="submission" date="2018-12" db="EMBL/GenBank/DDBJ databases">
        <authorList>
            <person name="Toschakov S.V."/>
        </authorList>
    </citation>
    <scope>NUCLEOTIDE SEQUENCE [LARGE SCALE GENOMIC DNA]</scope>
    <source>
        <strain evidence="2 3">GM2012</strain>
    </source>
</reference>
<protein>
    <submittedName>
        <fullName evidence="2">ROK family protein</fullName>
    </submittedName>
</protein>
<dbReference type="PANTHER" id="PTHR18964">
    <property type="entry name" value="ROK (REPRESSOR, ORF, KINASE) FAMILY"/>
    <property type="match status" value="1"/>
</dbReference>
<dbReference type="PANTHER" id="PTHR18964:SF149">
    <property type="entry name" value="BIFUNCTIONAL UDP-N-ACETYLGLUCOSAMINE 2-EPIMERASE_N-ACETYLMANNOSAMINE KINASE"/>
    <property type="match status" value="1"/>
</dbReference>
<name>A0A432MJ53_9BACT</name>
<reference evidence="2 3" key="2">
    <citation type="submission" date="2019-01" db="EMBL/GenBank/DDBJ databases">
        <title>Tautonia sociabilis, a novel thermotolerant planctomycete of Isosphaeraceae family, isolated from a 4000 m deep subterranean habitat.</title>
        <authorList>
            <person name="Kovaleva O.L."/>
            <person name="Elcheninov A.G."/>
            <person name="Van Heerden E."/>
            <person name="Toshchakov S.V."/>
            <person name="Novikov A."/>
            <person name="Bonch-Osmolovskaya E.A."/>
            <person name="Kublanov I.V."/>
        </authorList>
    </citation>
    <scope>NUCLEOTIDE SEQUENCE [LARGE SCALE GENOMIC DNA]</scope>
    <source>
        <strain evidence="2 3">GM2012</strain>
    </source>
</reference>
<dbReference type="CDD" id="cd23763">
    <property type="entry name" value="ASKHA_ATPase_ROK"/>
    <property type="match status" value="1"/>
</dbReference>
<dbReference type="EMBL" id="RYZH01000022">
    <property type="protein sequence ID" value="RUL87391.1"/>
    <property type="molecule type" value="Genomic_DNA"/>
</dbReference>
<dbReference type="OrthoDB" id="9810372at2"/>
<comment type="similarity">
    <text evidence="1">Belongs to the ROK (NagC/XylR) family.</text>
</comment>
<dbReference type="Pfam" id="PF00480">
    <property type="entry name" value="ROK"/>
    <property type="match status" value="1"/>
</dbReference>
<evidence type="ECO:0000256" key="1">
    <source>
        <dbReference type="ARBA" id="ARBA00006479"/>
    </source>
</evidence>
<evidence type="ECO:0000313" key="2">
    <source>
        <dbReference type="EMBL" id="RUL87391.1"/>
    </source>
</evidence>
<evidence type="ECO:0000313" key="3">
    <source>
        <dbReference type="Proteomes" id="UP000280296"/>
    </source>
</evidence>
<comment type="caution">
    <text evidence="2">The sequence shown here is derived from an EMBL/GenBank/DDBJ whole genome shotgun (WGS) entry which is preliminary data.</text>
</comment>
<dbReference type="RefSeq" id="WP_126725755.1">
    <property type="nucleotide sequence ID" value="NZ_RYZH01000022.1"/>
</dbReference>
<dbReference type="AlphaFoldDB" id="A0A432MJ53"/>
<gene>
    <name evidence="2" type="ORF">TsocGM_12740</name>
</gene>
<dbReference type="Proteomes" id="UP000280296">
    <property type="component" value="Unassembled WGS sequence"/>
</dbReference>